<dbReference type="AlphaFoldDB" id="A0A368HDS1"/>
<comment type="caution">
    <text evidence="1">The sequence shown here is derived from an EMBL/GenBank/DDBJ whole genome shotgun (WGS) entry which is preliminary data.</text>
</comment>
<gene>
    <name evidence="1" type="ORF">C4900_12485</name>
</gene>
<organism evidence="1 2">
    <name type="scientific">Acidiferrobacter thiooxydans</name>
    <dbReference type="NCBI Taxonomy" id="163359"/>
    <lineage>
        <taxon>Bacteria</taxon>
        <taxon>Pseudomonadati</taxon>
        <taxon>Pseudomonadota</taxon>
        <taxon>Gammaproteobacteria</taxon>
        <taxon>Acidiferrobacterales</taxon>
        <taxon>Acidiferrobacteraceae</taxon>
        <taxon>Acidiferrobacter</taxon>
    </lineage>
</organism>
<name>A0A368HDS1_9GAMM</name>
<evidence type="ECO:0000313" key="1">
    <source>
        <dbReference type="EMBL" id="RCN56596.1"/>
    </source>
</evidence>
<dbReference type="EMBL" id="PSYR01000002">
    <property type="protein sequence ID" value="RCN56596.1"/>
    <property type="molecule type" value="Genomic_DNA"/>
</dbReference>
<dbReference type="SUPFAM" id="SSF53474">
    <property type="entry name" value="alpha/beta-Hydrolases"/>
    <property type="match status" value="1"/>
</dbReference>
<proteinExistence type="predicted"/>
<dbReference type="Proteomes" id="UP000253250">
    <property type="component" value="Unassembled WGS sequence"/>
</dbReference>
<protein>
    <recommendedName>
        <fullName evidence="3">Alpha/beta hydrolase</fullName>
    </recommendedName>
</protein>
<evidence type="ECO:0000313" key="2">
    <source>
        <dbReference type="Proteomes" id="UP000253250"/>
    </source>
</evidence>
<dbReference type="Gene3D" id="3.40.50.1820">
    <property type="entry name" value="alpha/beta hydrolase"/>
    <property type="match status" value="1"/>
</dbReference>
<reference evidence="1 2" key="1">
    <citation type="submission" date="2018-02" db="EMBL/GenBank/DDBJ databases">
        <title>Insights into the biology of acidophilic members of the Acidiferrobacteraceae family derived from comparative genomic analyses.</title>
        <authorList>
            <person name="Issotta F."/>
            <person name="Thyssen C."/>
            <person name="Mena C."/>
            <person name="Moya A."/>
            <person name="Bellenberg S."/>
            <person name="Sproer C."/>
            <person name="Covarrubias P.C."/>
            <person name="Sand W."/>
            <person name="Quatrini R."/>
            <person name="Vera M."/>
        </authorList>
    </citation>
    <scope>NUCLEOTIDE SEQUENCE [LARGE SCALE GENOMIC DNA]</scope>
    <source>
        <strain evidence="2">m-1</strain>
    </source>
</reference>
<dbReference type="InterPro" id="IPR029058">
    <property type="entry name" value="AB_hydrolase_fold"/>
</dbReference>
<sequence>MWRGIAAGLVLILTSVSGWAHKLPDLSCRAFSGKFVQLATKSGHHFEVYRTGPPSARIGLLLLPGKAGLDEHTLAWADRVGAQGYRVLTLGLGHASRHAHAAARGHGRRAAMERAAIEYLSAPGRKVITFGWGHAGALQSLEASAADPHDVSGTVACDGGCR</sequence>
<evidence type="ECO:0008006" key="3">
    <source>
        <dbReference type="Google" id="ProtNLM"/>
    </source>
</evidence>
<accession>A0A368HDS1</accession>
<keyword evidence="2" id="KW-1185">Reference proteome</keyword>